<dbReference type="PANTHER" id="PTHR33446">
    <property type="entry name" value="PROTEIN TONB-RELATED"/>
    <property type="match status" value="1"/>
</dbReference>
<dbReference type="SUPFAM" id="SSF74653">
    <property type="entry name" value="TolA/TonB C-terminal domain"/>
    <property type="match status" value="2"/>
</dbReference>
<name>A0ABP1EPL5_9FLAO</name>
<keyword evidence="3" id="KW-0813">Transport</keyword>
<dbReference type="Gene3D" id="3.30.1150.10">
    <property type="match status" value="2"/>
</dbReference>
<keyword evidence="4" id="KW-1003">Cell membrane</keyword>
<proteinExistence type="inferred from homology"/>
<gene>
    <name evidence="11" type="ORF">T190607A01A_30357</name>
</gene>
<dbReference type="InterPro" id="IPR037682">
    <property type="entry name" value="TonB_C"/>
</dbReference>
<dbReference type="EMBL" id="CAXIXY010000005">
    <property type="protein sequence ID" value="CAL2089613.1"/>
    <property type="molecule type" value="Genomic_DNA"/>
</dbReference>
<evidence type="ECO:0000256" key="5">
    <source>
        <dbReference type="ARBA" id="ARBA00022519"/>
    </source>
</evidence>
<evidence type="ECO:0000313" key="12">
    <source>
        <dbReference type="Proteomes" id="UP001497416"/>
    </source>
</evidence>
<evidence type="ECO:0000259" key="10">
    <source>
        <dbReference type="PROSITE" id="PS52015"/>
    </source>
</evidence>
<accession>A0ABP1EPL5</accession>
<evidence type="ECO:0000256" key="6">
    <source>
        <dbReference type="ARBA" id="ARBA00022692"/>
    </source>
</evidence>
<keyword evidence="6" id="KW-0812">Transmembrane</keyword>
<evidence type="ECO:0000256" key="8">
    <source>
        <dbReference type="ARBA" id="ARBA00022989"/>
    </source>
</evidence>
<keyword evidence="9" id="KW-0472">Membrane</keyword>
<sequence>MNLKNCIRLFVVALCLNVTAQKEVCTSSENEVTDLHTIGKCAIEKFKKSNEKEFVQISTRRRVVRKRMSSNILKLKKNLKSSSNQKLSINQVDKIPMFNDCVSVGVENEMNCFNEKIKKHINGNLKYPEEAFKNGIEDKVLTSFTIGKSGEIKDIKIVSAKKYPLFENEAKRLITNLPKLNPAKHNGVTTEVRHKVYINFKAPNKNAKDFYQANDSGLIQDYVRFDQLIDAPVFIGCSDFAESVKQECIKETFVNNVLENLIYPFDAASEGVEGRVWVRFIVDTEGYVKNITASGPENGKLLEDEAKRLITLLPKFLPGKKDNEYVNVEYFLPIDFQLDE</sequence>
<keyword evidence="8" id="KW-1133">Transmembrane helix</keyword>
<comment type="similarity">
    <text evidence="2">Belongs to the TonB family.</text>
</comment>
<dbReference type="PANTHER" id="PTHR33446:SF2">
    <property type="entry name" value="PROTEIN TONB"/>
    <property type="match status" value="1"/>
</dbReference>
<evidence type="ECO:0000256" key="3">
    <source>
        <dbReference type="ARBA" id="ARBA00022448"/>
    </source>
</evidence>
<keyword evidence="7" id="KW-0653">Protein transport</keyword>
<keyword evidence="12" id="KW-1185">Reference proteome</keyword>
<evidence type="ECO:0000256" key="7">
    <source>
        <dbReference type="ARBA" id="ARBA00022927"/>
    </source>
</evidence>
<feature type="domain" description="TonB C-terminal" evidence="10">
    <location>
        <begin position="248"/>
        <end position="340"/>
    </location>
</feature>
<dbReference type="Proteomes" id="UP001497416">
    <property type="component" value="Unassembled WGS sequence"/>
</dbReference>
<dbReference type="InterPro" id="IPR006260">
    <property type="entry name" value="TonB/TolA_C"/>
</dbReference>
<dbReference type="NCBIfam" id="TIGR01352">
    <property type="entry name" value="tonB_Cterm"/>
    <property type="match status" value="1"/>
</dbReference>
<evidence type="ECO:0000256" key="9">
    <source>
        <dbReference type="ARBA" id="ARBA00023136"/>
    </source>
</evidence>
<keyword evidence="5" id="KW-0997">Cell inner membrane</keyword>
<evidence type="ECO:0000256" key="2">
    <source>
        <dbReference type="ARBA" id="ARBA00006555"/>
    </source>
</evidence>
<protein>
    <submittedName>
        <fullName evidence="11">Periplasmic protein TonB</fullName>
    </submittedName>
</protein>
<evidence type="ECO:0000256" key="1">
    <source>
        <dbReference type="ARBA" id="ARBA00004383"/>
    </source>
</evidence>
<evidence type="ECO:0000313" key="11">
    <source>
        <dbReference type="EMBL" id="CAL2089613.1"/>
    </source>
</evidence>
<organism evidence="11 12">
    <name type="scientific">Tenacibaculum platacis</name>
    <dbReference type="NCBI Taxonomy" id="3137852"/>
    <lineage>
        <taxon>Bacteria</taxon>
        <taxon>Pseudomonadati</taxon>
        <taxon>Bacteroidota</taxon>
        <taxon>Flavobacteriia</taxon>
        <taxon>Flavobacteriales</taxon>
        <taxon>Flavobacteriaceae</taxon>
        <taxon>Tenacibaculum</taxon>
    </lineage>
</organism>
<dbReference type="RefSeq" id="WP_348712761.1">
    <property type="nucleotide sequence ID" value="NZ_CAXIXY010000005.1"/>
</dbReference>
<feature type="domain" description="TonB C-terminal" evidence="10">
    <location>
        <begin position="112"/>
        <end position="209"/>
    </location>
</feature>
<comment type="caution">
    <text evidence="11">The sequence shown here is derived from an EMBL/GenBank/DDBJ whole genome shotgun (WGS) entry which is preliminary data.</text>
</comment>
<dbReference type="Pfam" id="PF03544">
    <property type="entry name" value="TonB_C"/>
    <property type="match status" value="2"/>
</dbReference>
<evidence type="ECO:0000256" key="4">
    <source>
        <dbReference type="ARBA" id="ARBA00022475"/>
    </source>
</evidence>
<reference evidence="11 12" key="1">
    <citation type="submission" date="2024-05" db="EMBL/GenBank/DDBJ databases">
        <authorList>
            <person name="Duchaud E."/>
        </authorList>
    </citation>
    <scope>NUCLEOTIDE SEQUENCE [LARGE SCALE GENOMIC DNA]</scope>
    <source>
        <strain evidence="11">Ena-SAMPLE-TAB-13-05-2024-13:56:06:370-140302</strain>
    </source>
</reference>
<dbReference type="InterPro" id="IPR051045">
    <property type="entry name" value="TonB-dependent_transducer"/>
</dbReference>
<comment type="subcellular location">
    <subcellularLocation>
        <location evidence="1">Cell inner membrane</location>
        <topology evidence="1">Single-pass membrane protein</topology>
        <orientation evidence="1">Periplasmic side</orientation>
    </subcellularLocation>
</comment>
<dbReference type="PROSITE" id="PS52015">
    <property type="entry name" value="TONB_CTD"/>
    <property type="match status" value="2"/>
</dbReference>